<dbReference type="KEGG" id="kro:BVG79_01475"/>
<gene>
    <name evidence="1" type="primary">kpsC</name>
    <name evidence="1" type="ORF">BVG79_01475</name>
</gene>
<dbReference type="AlphaFoldDB" id="A0A1W6P089"/>
<dbReference type="EMBL" id="CP019937">
    <property type="protein sequence ID" value="ARO14821.1"/>
    <property type="molecule type" value="Genomic_DNA"/>
</dbReference>
<sequence length="631" mass="68798">MALAGYDLRAGWPRENDGIAVWGATRVSQRGRKVAAMTGRPLITVEDAFLRSVLTGRSGAPTMGLLIDSQGLHFDPQRPSALESCLQTITLTAPEQARAATLIDRIRRRGLSKYNAHDPDLAPPQAGYVLVIDQTAGDAAVRVSGGDRAAFLAMLQAARAENPGARILVRSHPETTAGQRGGHFTAADLRDGEAFADGPYAPYHLLKDAQRVYTFSSQMGFEAILAGHHPVIFGQPFYAGWGLSDDRNPPPRRSRTLSVAQLFTAAMIRVPIWYDPHTDSLCQIETVLDNLEADQRAWREDRAGWRALGMRLWKRAPLQRAFGRYKPVRFAGAAEGRRTMVWANKYMPDMGPAVRVEDGFIRSRGLGAELVPAASLVLDDLGIYYDPTQPSRLEAMIAAPVSSDDCARAAALRHQLLQAGVSKYNLTGAAMPPLPTGRRILVPGQVEDDASIRLGAGTVRTNAALLAAVRAANPDAILVWKPHPDVEAGLRPGKVENPAQWADVTLDRVDAAAAIDAVDEVWTMTSTLGFEALLRGKPVTCFGTPFYAGWGLTRDMSPAPARRTARPDLDSFTHAVLIRYPRYFHPETAMPCPPEAVVDWLKRGNAPPRGPFNRIIAKAQGALAGWAWIWR</sequence>
<name>A0A1W6P089_9RHOB</name>
<dbReference type="Proteomes" id="UP000242447">
    <property type="component" value="Chromosome"/>
</dbReference>
<accession>A0A1W6P089</accession>
<dbReference type="InterPro" id="IPR007833">
    <property type="entry name" value="Capsule_polysaccharide_synth"/>
</dbReference>
<dbReference type="CDD" id="cd16439">
    <property type="entry name" value="beta_Kdo_transferase_KpsC_2"/>
    <property type="match status" value="1"/>
</dbReference>
<dbReference type="CDD" id="cd16440">
    <property type="entry name" value="beta_Kdo_transferase_KpsC_1"/>
    <property type="match status" value="1"/>
</dbReference>
<evidence type="ECO:0000313" key="1">
    <source>
        <dbReference type="EMBL" id="ARO14821.1"/>
    </source>
</evidence>
<dbReference type="Pfam" id="PF05159">
    <property type="entry name" value="Capsule_synth"/>
    <property type="match status" value="4"/>
</dbReference>
<dbReference type="GO" id="GO:0015774">
    <property type="term" value="P:polysaccharide transport"/>
    <property type="evidence" value="ECO:0007669"/>
    <property type="project" value="InterPro"/>
</dbReference>
<dbReference type="GO" id="GO:0000271">
    <property type="term" value="P:polysaccharide biosynthetic process"/>
    <property type="evidence" value="ECO:0007669"/>
    <property type="project" value="InterPro"/>
</dbReference>
<evidence type="ECO:0000313" key="2">
    <source>
        <dbReference type="Proteomes" id="UP000242447"/>
    </source>
</evidence>
<reference evidence="1 2" key="1">
    <citation type="submission" date="2017-02" db="EMBL/GenBank/DDBJ databases">
        <title>Ketogulonicigenium robustum SPU B003 Genome sequencing and assembly.</title>
        <authorList>
            <person name="Li Y."/>
            <person name="Liu L."/>
            <person name="Wang C."/>
            <person name="Zhang M."/>
            <person name="Zhang T."/>
            <person name="Zhang Y."/>
        </authorList>
    </citation>
    <scope>NUCLEOTIDE SEQUENCE [LARGE SCALE GENOMIC DNA]</scope>
    <source>
        <strain evidence="1 2">SPU_B003</strain>
    </source>
</reference>
<dbReference type="STRING" id="92947.BVG79_01475"/>
<organism evidence="1 2">
    <name type="scientific">Ketogulonicigenium robustum</name>
    <dbReference type="NCBI Taxonomy" id="92947"/>
    <lineage>
        <taxon>Bacteria</taxon>
        <taxon>Pseudomonadati</taxon>
        <taxon>Pseudomonadota</taxon>
        <taxon>Alphaproteobacteria</taxon>
        <taxon>Rhodobacterales</taxon>
        <taxon>Roseobacteraceae</taxon>
        <taxon>Ketogulonicigenium</taxon>
    </lineage>
</organism>
<keyword evidence="2" id="KW-1185">Reference proteome</keyword>
<protein>
    <submittedName>
        <fullName evidence="1">Capsular polysaccharide export protein KpsC</fullName>
    </submittedName>
</protein>
<proteinExistence type="predicted"/>